<reference evidence="2 3" key="1">
    <citation type="journal article" date="2020" name="Nat. Food">
        <title>A phased Vanilla planifolia genome enables genetic improvement of flavour and production.</title>
        <authorList>
            <person name="Hasing T."/>
            <person name="Tang H."/>
            <person name="Brym M."/>
            <person name="Khazi F."/>
            <person name="Huang T."/>
            <person name="Chambers A.H."/>
        </authorList>
    </citation>
    <scope>NUCLEOTIDE SEQUENCE [LARGE SCALE GENOMIC DNA]</scope>
    <source>
        <tissue evidence="2">Leaf</tissue>
    </source>
</reference>
<evidence type="ECO:0000313" key="2">
    <source>
        <dbReference type="EMBL" id="KAG0478573.1"/>
    </source>
</evidence>
<dbReference type="Proteomes" id="UP000639772">
    <property type="component" value="Chromosome 6"/>
</dbReference>
<dbReference type="EMBL" id="JADCNM010000006">
    <property type="protein sequence ID" value="KAG0478573.1"/>
    <property type="molecule type" value="Genomic_DNA"/>
</dbReference>
<comment type="caution">
    <text evidence="2">The sequence shown here is derived from an EMBL/GenBank/DDBJ whole genome shotgun (WGS) entry which is preliminary data.</text>
</comment>
<feature type="compositionally biased region" description="Low complexity" evidence="1">
    <location>
        <begin position="18"/>
        <end position="29"/>
    </location>
</feature>
<feature type="region of interest" description="Disordered" evidence="1">
    <location>
        <begin position="1"/>
        <end position="53"/>
    </location>
</feature>
<sequence length="86" mass="9252">MEGFFSNSSWLPPRGAWTRPPRSSQTRSSNVPPITTATYGSSATANGTVSKGHEEVPENLEQFFNNVVHKNVCAASAAASRRQSPC</sequence>
<dbReference type="AlphaFoldDB" id="A0A835QVB9"/>
<name>A0A835QVB9_VANPL</name>
<feature type="compositionally biased region" description="Polar residues" evidence="1">
    <location>
        <begin position="1"/>
        <end position="10"/>
    </location>
</feature>
<organism evidence="2 3">
    <name type="scientific">Vanilla planifolia</name>
    <name type="common">Vanilla</name>
    <dbReference type="NCBI Taxonomy" id="51239"/>
    <lineage>
        <taxon>Eukaryota</taxon>
        <taxon>Viridiplantae</taxon>
        <taxon>Streptophyta</taxon>
        <taxon>Embryophyta</taxon>
        <taxon>Tracheophyta</taxon>
        <taxon>Spermatophyta</taxon>
        <taxon>Magnoliopsida</taxon>
        <taxon>Liliopsida</taxon>
        <taxon>Asparagales</taxon>
        <taxon>Orchidaceae</taxon>
        <taxon>Vanilloideae</taxon>
        <taxon>Vanilleae</taxon>
        <taxon>Vanilla</taxon>
    </lineage>
</organism>
<evidence type="ECO:0000313" key="3">
    <source>
        <dbReference type="Proteomes" id="UP000639772"/>
    </source>
</evidence>
<evidence type="ECO:0000256" key="1">
    <source>
        <dbReference type="SAM" id="MobiDB-lite"/>
    </source>
</evidence>
<accession>A0A835QVB9</accession>
<protein>
    <submittedName>
        <fullName evidence="2">Uncharacterized protein</fullName>
    </submittedName>
</protein>
<proteinExistence type="predicted"/>
<feature type="compositionally biased region" description="Polar residues" evidence="1">
    <location>
        <begin position="30"/>
        <end position="49"/>
    </location>
</feature>
<gene>
    <name evidence="2" type="ORF">HPP92_013292</name>
</gene>